<organism evidence="11 12">
    <name type="scientific">Thalassotalea piscium</name>
    <dbReference type="NCBI Taxonomy" id="1230533"/>
    <lineage>
        <taxon>Bacteria</taxon>
        <taxon>Pseudomonadati</taxon>
        <taxon>Pseudomonadota</taxon>
        <taxon>Gammaproteobacteria</taxon>
        <taxon>Alteromonadales</taxon>
        <taxon>Colwelliaceae</taxon>
        <taxon>Thalassotalea</taxon>
    </lineage>
</organism>
<keyword evidence="11" id="KW-0456">Lyase</keyword>
<keyword evidence="6 11" id="KW-0808">Transferase</keyword>
<evidence type="ECO:0000256" key="4">
    <source>
        <dbReference type="ARBA" id="ARBA00012239"/>
    </source>
</evidence>
<dbReference type="PROSITE" id="PS00595">
    <property type="entry name" value="AA_TRANSFER_CLASS_5"/>
    <property type="match status" value="1"/>
</dbReference>
<dbReference type="PANTHER" id="PTHR43586:SF8">
    <property type="entry name" value="CYSTEINE DESULFURASE 1, CHLOROPLASTIC"/>
    <property type="match status" value="1"/>
</dbReference>
<dbReference type="GO" id="GO:0030170">
    <property type="term" value="F:pyridoxal phosphate binding"/>
    <property type="evidence" value="ECO:0007669"/>
    <property type="project" value="InterPro"/>
</dbReference>
<evidence type="ECO:0000259" key="10">
    <source>
        <dbReference type="Pfam" id="PF00266"/>
    </source>
</evidence>
<evidence type="ECO:0000256" key="2">
    <source>
        <dbReference type="ARBA" id="ARBA00002824"/>
    </source>
</evidence>
<comment type="similarity">
    <text evidence="3">Belongs to the class-V pyridoxal-phosphate-dependent aminotransferase family. Csd subfamily.</text>
</comment>
<feature type="domain" description="Aminotransferase class V" evidence="10">
    <location>
        <begin position="22"/>
        <end position="399"/>
    </location>
</feature>
<evidence type="ECO:0000256" key="9">
    <source>
        <dbReference type="RuleBase" id="RU004504"/>
    </source>
</evidence>
<dbReference type="SUPFAM" id="SSF53383">
    <property type="entry name" value="PLP-dependent transferases"/>
    <property type="match status" value="1"/>
</dbReference>
<dbReference type="Proteomes" id="UP000537141">
    <property type="component" value="Unassembled WGS sequence"/>
</dbReference>
<dbReference type="CDD" id="cd06453">
    <property type="entry name" value="SufS_like"/>
    <property type="match status" value="1"/>
</dbReference>
<dbReference type="InterPro" id="IPR010970">
    <property type="entry name" value="Cys_dSase_SufS"/>
</dbReference>
<dbReference type="RefSeq" id="WP_184420973.1">
    <property type="nucleotide sequence ID" value="NZ_AP027362.1"/>
</dbReference>
<reference evidence="11 12" key="1">
    <citation type="submission" date="2020-08" db="EMBL/GenBank/DDBJ databases">
        <title>Genomic Encyclopedia of Type Strains, Phase IV (KMG-IV): sequencing the most valuable type-strain genomes for metagenomic binning, comparative biology and taxonomic classification.</title>
        <authorList>
            <person name="Goeker M."/>
        </authorList>
    </citation>
    <scope>NUCLEOTIDE SEQUENCE [LARGE SCALE GENOMIC DNA]</scope>
    <source>
        <strain evidence="11 12">DSM 26287</strain>
    </source>
</reference>
<dbReference type="PIRSF" id="PIRSF005572">
    <property type="entry name" value="NifS"/>
    <property type="match status" value="1"/>
</dbReference>
<name>A0A7X0TRZ0_9GAMM</name>
<dbReference type="Gene3D" id="3.40.640.10">
    <property type="entry name" value="Type I PLP-dependent aspartate aminotransferase-like (Major domain)"/>
    <property type="match status" value="1"/>
</dbReference>
<evidence type="ECO:0000256" key="6">
    <source>
        <dbReference type="ARBA" id="ARBA00022679"/>
    </source>
</evidence>
<dbReference type="PANTHER" id="PTHR43586">
    <property type="entry name" value="CYSTEINE DESULFURASE"/>
    <property type="match status" value="1"/>
</dbReference>
<comment type="cofactor">
    <cofactor evidence="1 9">
        <name>pyridoxal 5'-phosphate</name>
        <dbReference type="ChEBI" id="CHEBI:597326"/>
    </cofactor>
</comment>
<dbReference type="InterPro" id="IPR000192">
    <property type="entry name" value="Aminotrans_V_dom"/>
</dbReference>
<comment type="catalytic activity">
    <reaction evidence="8">
        <text>(sulfur carrier)-H + L-cysteine = (sulfur carrier)-SH + L-alanine</text>
        <dbReference type="Rhea" id="RHEA:43892"/>
        <dbReference type="Rhea" id="RHEA-COMP:14737"/>
        <dbReference type="Rhea" id="RHEA-COMP:14739"/>
        <dbReference type="ChEBI" id="CHEBI:29917"/>
        <dbReference type="ChEBI" id="CHEBI:35235"/>
        <dbReference type="ChEBI" id="CHEBI:57972"/>
        <dbReference type="ChEBI" id="CHEBI:64428"/>
        <dbReference type="EC" id="2.8.1.7"/>
    </reaction>
</comment>
<dbReference type="InterPro" id="IPR016454">
    <property type="entry name" value="Cysteine_dSase"/>
</dbReference>
<dbReference type="InterPro" id="IPR015421">
    <property type="entry name" value="PyrdxlP-dep_Trfase_major"/>
</dbReference>
<evidence type="ECO:0000256" key="3">
    <source>
        <dbReference type="ARBA" id="ARBA00010447"/>
    </source>
</evidence>
<comment type="caution">
    <text evidence="11">The sequence shown here is derived from an EMBL/GenBank/DDBJ whole genome shotgun (WGS) entry which is preliminary data.</text>
</comment>
<keyword evidence="7" id="KW-0663">Pyridoxal phosphate</keyword>
<dbReference type="InterPro" id="IPR020578">
    <property type="entry name" value="Aminotrans_V_PyrdxlP_BS"/>
</dbReference>
<dbReference type="EC" id="2.8.1.7" evidence="4"/>
<evidence type="ECO:0000313" key="12">
    <source>
        <dbReference type="Proteomes" id="UP000537141"/>
    </source>
</evidence>
<dbReference type="GO" id="GO:0031071">
    <property type="term" value="F:cysteine desulfurase activity"/>
    <property type="evidence" value="ECO:0007669"/>
    <property type="project" value="UniProtKB-EC"/>
</dbReference>
<evidence type="ECO:0000256" key="7">
    <source>
        <dbReference type="ARBA" id="ARBA00022898"/>
    </source>
</evidence>
<keyword evidence="12" id="KW-1185">Reference proteome</keyword>
<dbReference type="GO" id="GO:0006534">
    <property type="term" value="P:cysteine metabolic process"/>
    <property type="evidence" value="ECO:0007669"/>
    <property type="project" value="InterPro"/>
</dbReference>
<dbReference type="AlphaFoldDB" id="A0A7X0TRZ0"/>
<gene>
    <name evidence="11" type="ORF">HNQ55_000066</name>
</gene>
<protein>
    <recommendedName>
        <fullName evidence="5">Probable cysteine desulfurase</fullName>
        <ecNumber evidence="4">2.8.1.7</ecNumber>
    </recommendedName>
</protein>
<accession>A0A7X0TRZ0</accession>
<sequence>MAIVSPWKQDFPVFTTYQELCYLDSAATCLTPKRVADAMHYYQCHLHANSHKGLYQLSANVTAQVEKARERIAEFIGASDQNTIVFTSGTTESINLIAYSYIASRLTSDSNIIISAAEHHANLLPWQRLCQQTGASLRVAPLDQYGVIDIAQLKALVDSHTALISISHSSNVIGKINPVQNICQFGRQRNIITVIDGAQAVCHGGINVEAIGCDFYVFSGHKIYGPTGCGVLYCRINVIDQMQPYQVGGGVIDNVTYESSRYLSGPLKLEAGSHNVIGIIGLVEAINYLDDIGWPDITHYLKTLSGYMQKSLSQLNVIKPVVPNSFITTHLDTQATPYLTSFQLDKVHSHDVASMLDSKNIAVRAGHHCAQPLHKALGINTSVRVSLGLYNERSDIDRLIDGLAQTHKLLLIE</sequence>
<dbReference type="Gene3D" id="3.90.1150.10">
    <property type="entry name" value="Aspartate Aminotransferase, domain 1"/>
    <property type="match status" value="1"/>
</dbReference>
<comment type="function">
    <text evidence="2">Catalyzes the removal of elemental sulfur and selenium atoms from L-cysteine, L-cystine, L-selenocysteine, and L-selenocystine to produce L-alanine.</text>
</comment>
<dbReference type="InterPro" id="IPR015422">
    <property type="entry name" value="PyrdxlP-dep_Trfase_small"/>
</dbReference>
<evidence type="ECO:0000256" key="1">
    <source>
        <dbReference type="ARBA" id="ARBA00001933"/>
    </source>
</evidence>
<dbReference type="Pfam" id="PF00266">
    <property type="entry name" value="Aminotran_5"/>
    <property type="match status" value="1"/>
</dbReference>
<dbReference type="GO" id="GO:0016829">
    <property type="term" value="F:lyase activity"/>
    <property type="evidence" value="ECO:0007669"/>
    <property type="project" value="UniProtKB-KW"/>
</dbReference>
<dbReference type="InterPro" id="IPR015424">
    <property type="entry name" value="PyrdxlP-dep_Trfase"/>
</dbReference>
<evidence type="ECO:0000256" key="5">
    <source>
        <dbReference type="ARBA" id="ARBA00021850"/>
    </source>
</evidence>
<evidence type="ECO:0000313" key="11">
    <source>
        <dbReference type="EMBL" id="MBB6541592.1"/>
    </source>
</evidence>
<dbReference type="EMBL" id="JACHHU010000001">
    <property type="protein sequence ID" value="MBB6541592.1"/>
    <property type="molecule type" value="Genomic_DNA"/>
</dbReference>
<proteinExistence type="inferred from homology"/>
<evidence type="ECO:0000256" key="8">
    <source>
        <dbReference type="ARBA" id="ARBA00050776"/>
    </source>
</evidence>